<dbReference type="InterPro" id="IPR050961">
    <property type="entry name" value="BolA/IbaG_stress_morph_reg"/>
</dbReference>
<dbReference type="RefSeq" id="WP_379098936.1">
    <property type="nucleotide sequence ID" value="NZ_JBHUFP010000025.1"/>
</dbReference>
<dbReference type="SUPFAM" id="SSF82657">
    <property type="entry name" value="BolA-like"/>
    <property type="match status" value="1"/>
</dbReference>
<gene>
    <name evidence="3" type="ORF">ACFSAV_09485</name>
</gene>
<dbReference type="Proteomes" id="UP001597420">
    <property type="component" value="Unassembled WGS sequence"/>
</dbReference>
<proteinExistence type="inferred from homology"/>
<keyword evidence="4" id="KW-1185">Reference proteome</keyword>
<dbReference type="Pfam" id="PF01722">
    <property type="entry name" value="BolA"/>
    <property type="match status" value="1"/>
</dbReference>
<reference evidence="4" key="1">
    <citation type="journal article" date="2019" name="Int. J. Syst. Evol. Microbiol.">
        <title>The Global Catalogue of Microorganisms (GCM) 10K type strain sequencing project: providing services to taxonomists for standard genome sequencing and annotation.</title>
        <authorList>
            <consortium name="The Broad Institute Genomics Platform"/>
            <consortium name="The Broad Institute Genome Sequencing Center for Infectious Disease"/>
            <person name="Wu L."/>
            <person name="Ma J."/>
        </authorList>
    </citation>
    <scope>NUCLEOTIDE SEQUENCE [LARGE SCALE GENOMIC DNA]</scope>
    <source>
        <strain evidence="4">CCM 7950</strain>
    </source>
</reference>
<dbReference type="EMBL" id="JBHUFP010000025">
    <property type="protein sequence ID" value="MFD1806587.1"/>
    <property type="molecule type" value="Genomic_DNA"/>
</dbReference>
<dbReference type="PANTHER" id="PTHR46229:SF2">
    <property type="entry name" value="BOLA-LIKE PROTEIN 1"/>
    <property type="match status" value="1"/>
</dbReference>
<name>A0ABW4NVD5_9PAST</name>
<dbReference type="InterPro" id="IPR002634">
    <property type="entry name" value="BolA"/>
</dbReference>
<evidence type="ECO:0000313" key="4">
    <source>
        <dbReference type="Proteomes" id="UP001597420"/>
    </source>
</evidence>
<dbReference type="PANTHER" id="PTHR46229">
    <property type="entry name" value="BOLA TRANSCRIPTION REGULATOR"/>
    <property type="match status" value="1"/>
</dbReference>
<organism evidence="3 4">
    <name type="scientific">Pasteurella oralis</name>
    <dbReference type="NCBI Taxonomy" id="1071947"/>
    <lineage>
        <taxon>Bacteria</taxon>
        <taxon>Pseudomonadati</taxon>
        <taxon>Pseudomonadota</taxon>
        <taxon>Gammaproteobacteria</taxon>
        <taxon>Pasteurellales</taxon>
        <taxon>Pasteurellaceae</taxon>
        <taxon>Pasteurella</taxon>
    </lineage>
</organism>
<comment type="caution">
    <text evidence="3">The sequence shown here is derived from an EMBL/GenBank/DDBJ whole genome shotgun (WGS) entry which is preliminary data.</text>
</comment>
<dbReference type="PIRSF" id="PIRSF003113">
    <property type="entry name" value="BolA"/>
    <property type="match status" value="1"/>
</dbReference>
<evidence type="ECO:0000256" key="2">
    <source>
        <dbReference type="RuleBase" id="RU003860"/>
    </source>
</evidence>
<dbReference type="InterPro" id="IPR036065">
    <property type="entry name" value="BolA-like_sf"/>
</dbReference>
<evidence type="ECO:0000256" key="1">
    <source>
        <dbReference type="ARBA" id="ARBA00005578"/>
    </source>
</evidence>
<accession>A0ABW4NVD5</accession>
<comment type="similarity">
    <text evidence="1 2">Belongs to the BolA/IbaG family.</text>
</comment>
<dbReference type="Gene3D" id="3.30.300.90">
    <property type="entry name" value="BolA-like"/>
    <property type="match status" value="1"/>
</dbReference>
<evidence type="ECO:0000313" key="3">
    <source>
        <dbReference type="EMBL" id="MFD1806587.1"/>
    </source>
</evidence>
<sequence length="103" mass="11690">MSKQQALIARLSQEFVPHFLHVENESHMHSSGRGTDSHFKVVLVSDHFDGLTKVARHRKVYQFLAEDLQNGIHALALHLYNKAEWQAQNETFPNSPNCLGVGQ</sequence>
<protein>
    <submittedName>
        <fullName evidence="3">BolA family protein</fullName>
    </submittedName>
</protein>